<dbReference type="Gene3D" id="1.20.1720.10">
    <property type="entry name" value="Multidrug resistance protein D"/>
    <property type="match status" value="1"/>
</dbReference>
<dbReference type="RefSeq" id="WP_066270483.1">
    <property type="nucleotide sequence ID" value="NZ_JARMAB010000023.1"/>
</dbReference>
<feature type="transmembrane region" description="Helical" evidence="8">
    <location>
        <begin position="155"/>
        <end position="175"/>
    </location>
</feature>
<dbReference type="PRINTS" id="PR01035">
    <property type="entry name" value="TCRTETA"/>
</dbReference>
<keyword evidence="5 8" id="KW-0812">Transmembrane</keyword>
<dbReference type="EMBL" id="JARMAB010000023">
    <property type="protein sequence ID" value="MED1204472.1"/>
    <property type="molecule type" value="Genomic_DNA"/>
</dbReference>
<evidence type="ECO:0000256" key="4">
    <source>
        <dbReference type="ARBA" id="ARBA00022475"/>
    </source>
</evidence>
<keyword evidence="11" id="KW-1185">Reference proteome</keyword>
<evidence type="ECO:0000313" key="11">
    <source>
        <dbReference type="Proteomes" id="UP001341444"/>
    </source>
</evidence>
<dbReference type="Pfam" id="PF07690">
    <property type="entry name" value="MFS_1"/>
    <property type="match status" value="1"/>
</dbReference>
<name>A0ABU6MJ89_9BACI</name>
<evidence type="ECO:0000259" key="9">
    <source>
        <dbReference type="PROSITE" id="PS50850"/>
    </source>
</evidence>
<keyword evidence="3 8" id="KW-0813">Transport</keyword>
<dbReference type="NCBIfam" id="TIGR00710">
    <property type="entry name" value="efflux_Bcr_CflA"/>
    <property type="match status" value="1"/>
</dbReference>
<sequence length="391" mass="40709">MALILGSLSALGPLSMDMYLPSLPILADDMHTKASLAQLSITACLLGMAGGQLFIGPLSDRQGRRMPLIFSLLVYCAASLLCSFASSIWVLVLLRLVQGLAGGGGIVISRAIVRDMYSGTELTKFFSLLMLINGVAPILAPVVGGQLLKYTSWRGVFIVLCVLSLVMLAASVLGVKETLLQENRVSGGMRDTFLIFGNLLKDRMFMGYALAQGFAMGAMFAYISGSPFVVQKLFGASPQMFSIIFAINGIGIILASQITGKLAGSIKESALLGAGLAIAGLGGFVLLLMVSIHAGLIGILIPLFLVVSSVGIISTTSFSLAMQNQQKSAGSASALLGLLPFVLGSIMAPLVGIGEGKSAFPMGLIIALCELAAILFCVLLSRSTAESTLDS</sequence>
<accession>A0ABU6MJ89</accession>
<feature type="transmembrane region" description="Helical" evidence="8">
    <location>
        <begin position="68"/>
        <end position="90"/>
    </location>
</feature>
<feature type="transmembrane region" description="Helical" evidence="8">
    <location>
        <begin position="125"/>
        <end position="143"/>
    </location>
</feature>
<feature type="transmembrane region" description="Helical" evidence="8">
    <location>
        <begin position="236"/>
        <end position="258"/>
    </location>
</feature>
<evidence type="ECO:0000256" key="8">
    <source>
        <dbReference type="RuleBase" id="RU365088"/>
    </source>
</evidence>
<dbReference type="CDD" id="cd17320">
    <property type="entry name" value="MFS_MdfA_MDR_like"/>
    <property type="match status" value="1"/>
</dbReference>
<keyword evidence="4 8" id="KW-1003">Cell membrane</keyword>
<comment type="similarity">
    <text evidence="2 8">Belongs to the major facilitator superfamily. Bcr/CmlA family.</text>
</comment>
<dbReference type="PROSITE" id="PS50850">
    <property type="entry name" value="MFS"/>
    <property type="match status" value="1"/>
</dbReference>
<feature type="transmembrane region" description="Helical" evidence="8">
    <location>
        <begin position="205"/>
        <end position="224"/>
    </location>
</feature>
<evidence type="ECO:0000313" key="10">
    <source>
        <dbReference type="EMBL" id="MED1204472.1"/>
    </source>
</evidence>
<keyword evidence="6 8" id="KW-1133">Transmembrane helix</keyword>
<dbReference type="SUPFAM" id="SSF103473">
    <property type="entry name" value="MFS general substrate transporter"/>
    <property type="match status" value="1"/>
</dbReference>
<dbReference type="Proteomes" id="UP001341444">
    <property type="component" value="Unassembled WGS sequence"/>
</dbReference>
<dbReference type="InterPro" id="IPR001958">
    <property type="entry name" value="Tet-R_TetA/multi-R_MdtG-like"/>
</dbReference>
<dbReference type="InterPro" id="IPR011701">
    <property type="entry name" value="MFS"/>
</dbReference>
<evidence type="ECO:0000256" key="6">
    <source>
        <dbReference type="ARBA" id="ARBA00022989"/>
    </source>
</evidence>
<evidence type="ECO:0000256" key="7">
    <source>
        <dbReference type="ARBA" id="ARBA00023136"/>
    </source>
</evidence>
<feature type="transmembrane region" description="Helical" evidence="8">
    <location>
        <begin position="270"/>
        <end position="290"/>
    </location>
</feature>
<organism evidence="10 11">
    <name type="scientific">Heyndrickxia acidicola</name>
    <dbReference type="NCBI Taxonomy" id="209389"/>
    <lineage>
        <taxon>Bacteria</taxon>
        <taxon>Bacillati</taxon>
        <taxon>Bacillota</taxon>
        <taxon>Bacilli</taxon>
        <taxon>Bacillales</taxon>
        <taxon>Bacillaceae</taxon>
        <taxon>Heyndrickxia</taxon>
    </lineage>
</organism>
<gene>
    <name evidence="10" type="ORF">P4T90_15595</name>
</gene>
<keyword evidence="7 8" id="KW-0472">Membrane</keyword>
<evidence type="ECO:0000256" key="5">
    <source>
        <dbReference type="ARBA" id="ARBA00022692"/>
    </source>
</evidence>
<feature type="domain" description="Major facilitator superfamily (MFS) profile" evidence="9">
    <location>
        <begin position="1"/>
        <end position="385"/>
    </location>
</feature>
<feature type="transmembrane region" description="Helical" evidence="8">
    <location>
        <begin position="296"/>
        <end position="322"/>
    </location>
</feature>
<feature type="transmembrane region" description="Helical" evidence="8">
    <location>
        <begin position="96"/>
        <end position="113"/>
    </location>
</feature>
<protein>
    <recommendedName>
        <fullName evidence="8">Bcr/CflA family efflux transporter</fullName>
    </recommendedName>
</protein>
<dbReference type="InterPro" id="IPR004812">
    <property type="entry name" value="Efflux_drug-R_Bcr/CmlA"/>
</dbReference>
<dbReference type="InterPro" id="IPR036259">
    <property type="entry name" value="MFS_trans_sf"/>
</dbReference>
<evidence type="ECO:0000256" key="1">
    <source>
        <dbReference type="ARBA" id="ARBA00004651"/>
    </source>
</evidence>
<reference evidence="10 11" key="1">
    <citation type="submission" date="2023-03" db="EMBL/GenBank/DDBJ databases">
        <title>Bacillus Genome Sequencing.</title>
        <authorList>
            <person name="Dunlap C."/>
        </authorList>
    </citation>
    <scope>NUCLEOTIDE SEQUENCE [LARGE SCALE GENOMIC DNA]</scope>
    <source>
        <strain evidence="10 11">B-23453</strain>
    </source>
</reference>
<feature type="transmembrane region" description="Helical" evidence="8">
    <location>
        <begin position="359"/>
        <end position="381"/>
    </location>
</feature>
<comment type="subcellular location">
    <subcellularLocation>
        <location evidence="1 8">Cell membrane</location>
        <topology evidence="1 8">Multi-pass membrane protein</topology>
    </subcellularLocation>
</comment>
<evidence type="ECO:0000256" key="3">
    <source>
        <dbReference type="ARBA" id="ARBA00022448"/>
    </source>
</evidence>
<dbReference type="PANTHER" id="PTHR23502:SF132">
    <property type="entry name" value="POLYAMINE TRANSPORTER 2-RELATED"/>
    <property type="match status" value="1"/>
</dbReference>
<proteinExistence type="inferred from homology"/>
<comment type="caution">
    <text evidence="8">Lacks conserved residue(s) required for the propagation of feature annotation.</text>
</comment>
<evidence type="ECO:0000256" key="2">
    <source>
        <dbReference type="ARBA" id="ARBA00006236"/>
    </source>
</evidence>
<dbReference type="InterPro" id="IPR020846">
    <property type="entry name" value="MFS_dom"/>
</dbReference>
<feature type="transmembrane region" description="Helical" evidence="8">
    <location>
        <begin position="334"/>
        <end position="353"/>
    </location>
</feature>
<comment type="caution">
    <text evidence="10">The sequence shown here is derived from an EMBL/GenBank/DDBJ whole genome shotgun (WGS) entry which is preliminary data.</text>
</comment>
<dbReference type="PANTHER" id="PTHR23502">
    <property type="entry name" value="MAJOR FACILITATOR SUPERFAMILY"/>
    <property type="match status" value="1"/>
</dbReference>
<feature type="transmembrane region" description="Helical" evidence="8">
    <location>
        <begin position="37"/>
        <end position="56"/>
    </location>
</feature>